<proteinExistence type="predicted"/>
<gene>
    <name evidence="1" type="ORF">ENM46_04035</name>
</gene>
<sequence>MKNSTVEKVAVINSYIEAKDSTNSNHAGGLAGDINIGCTVSNSFVRDTTVKGAKDRIGGFAGRIYGTSTNKTTVSNCYVQSTTAEVVGASGALTNAGGFVGYYNIASDSGGVINCYSAIKVTNGGGFAGNVASNGKSGAASNYFDTQVAGTTTDGLGPSLGVSGKTTAEMKQQATFAGWDFTNIWRINEGQDYPRLRWEQ</sequence>
<comment type="caution">
    <text evidence="1">The sequence shown here is derived from an EMBL/GenBank/DDBJ whole genome shotgun (WGS) entry which is preliminary data.</text>
</comment>
<evidence type="ECO:0008006" key="2">
    <source>
        <dbReference type="Google" id="ProtNLM"/>
    </source>
</evidence>
<dbReference type="AlphaFoldDB" id="A0A7C5U4J6"/>
<dbReference type="EMBL" id="DRXW01000248">
    <property type="protein sequence ID" value="HHR34100.1"/>
    <property type="molecule type" value="Genomic_DNA"/>
</dbReference>
<name>A0A7C5U4J6_9BACT</name>
<protein>
    <recommendedName>
        <fullName evidence="2">GLUG domain-containing protein</fullName>
    </recommendedName>
</protein>
<accession>A0A7C5U4J6</accession>
<evidence type="ECO:0000313" key="1">
    <source>
        <dbReference type="EMBL" id="HHR34100.1"/>
    </source>
</evidence>
<organism evidence="1">
    <name type="scientific">Fervidobacterium nodosum</name>
    <dbReference type="NCBI Taxonomy" id="2424"/>
    <lineage>
        <taxon>Bacteria</taxon>
        <taxon>Thermotogati</taxon>
        <taxon>Thermotogota</taxon>
        <taxon>Thermotogae</taxon>
        <taxon>Thermotogales</taxon>
        <taxon>Fervidobacteriaceae</taxon>
        <taxon>Fervidobacterium</taxon>
    </lineage>
</organism>
<reference evidence="1" key="1">
    <citation type="journal article" date="2020" name="mSystems">
        <title>Genome- and Community-Level Interaction Insights into Carbon Utilization and Element Cycling Functions of Hydrothermarchaeota in Hydrothermal Sediment.</title>
        <authorList>
            <person name="Zhou Z."/>
            <person name="Liu Y."/>
            <person name="Xu W."/>
            <person name="Pan J."/>
            <person name="Luo Z.H."/>
            <person name="Li M."/>
        </authorList>
    </citation>
    <scope>NUCLEOTIDE SEQUENCE [LARGE SCALE GENOMIC DNA]</scope>
    <source>
        <strain evidence="1">SpSt-1088</strain>
    </source>
</reference>
<dbReference type="Gene3D" id="2.160.20.110">
    <property type="match status" value="1"/>
</dbReference>